<dbReference type="HAMAP" id="MF_00203">
    <property type="entry name" value="UvrC"/>
    <property type="match status" value="1"/>
</dbReference>
<dbReference type="CDD" id="cd10434">
    <property type="entry name" value="GIY-YIG_UvrC_Cho"/>
    <property type="match status" value="1"/>
</dbReference>
<name>A0ABU0LZT0_9BACT</name>
<comment type="similarity">
    <text evidence="6">Belongs to the UvrC family.</text>
</comment>
<evidence type="ECO:0000256" key="5">
    <source>
        <dbReference type="ARBA" id="ARBA00023204"/>
    </source>
</evidence>
<keyword evidence="2 6" id="KW-0227">DNA damage</keyword>
<comment type="subcellular location">
    <subcellularLocation>
        <location evidence="6">Cytoplasm</location>
    </subcellularLocation>
</comment>
<gene>
    <name evidence="6" type="primary">uvrC</name>
    <name evidence="9" type="ORF">J2Z62_000642</name>
</gene>
<evidence type="ECO:0000256" key="4">
    <source>
        <dbReference type="ARBA" id="ARBA00022881"/>
    </source>
</evidence>
<dbReference type="PROSITE" id="PS50165">
    <property type="entry name" value="UVRC"/>
    <property type="match status" value="1"/>
</dbReference>
<dbReference type="InterPro" id="IPR038476">
    <property type="entry name" value="UvrC_RNase_H_dom_sf"/>
</dbReference>
<keyword evidence="1 6" id="KW-0963">Cytoplasm</keyword>
<protein>
    <recommendedName>
        <fullName evidence="6">UvrABC system protein C</fullName>
        <shortName evidence="6">Protein UvrC</shortName>
    </recommendedName>
    <alternativeName>
        <fullName evidence="6">Excinuclease ABC subunit C</fullName>
    </alternativeName>
</protein>
<dbReference type="EMBL" id="JAUSWO010000001">
    <property type="protein sequence ID" value="MDQ0514204.1"/>
    <property type="molecule type" value="Genomic_DNA"/>
</dbReference>
<evidence type="ECO:0000313" key="9">
    <source>
        <dbReference type="EMBL" id="MDQ0514204.1"/>
    </source>
</evidence>
<dbReference type="Gene3D" id="3.40.1440.10">
    <property type="entry name" value="GIY-YIG endonuclease"/>
    <property type="match status" value="1"/>
</dbReference>
<dbReference type="PROSITE" id="PS50164">
    <property type="entry name" value="GIY_YIG"/>
    <property type="match status" value="1"/>
</dbReference>
<dbReference type="Gene3D" id="1.10.150.20">
    <property type="entry name" value="5' to 3' exonuclease, C-terminal subdomain"/>
    <property type="match status" value="1"/>
</dbReference>
<keyword evidence="10" id="KW-1185">Reference proteome</keyword>
<proteinExistence type="inferred from homology"/>
<dbReference type="InterPro" id="IPR047296">
    <property type="entry name" value="GIY-YIG_UvrC_Cho"/>
</dbReference>
<evidence type="ECO:0000259" key="8">
    <source>
        <dbReference type="PROSITE" id="PS50165"/>
    </source>
</evidence>
<dbReference type="InterPro" id="IPR000305">
    <property type="entry name" value="GIY-YIG_endonuc"/>
</dbReference>
<evidence type="ECO:0000259" key="7">
    <source>
        <dbReference type="PROSITE" id="PS50164"/>
    </source>
</evidence>
<feature type="domain" description="GIY-YIG" evidence="7">
    <location>
        <begin position="15"/>
        <end position="92"/>
    </location>
</feature>
<dbReference type="InterPro" id="IPR035901">
    <property type="entry name" value="GIY-YIG_endonuc_sf"/>
</dbReference>
<dbReference type="SMART" id="SM00465">
    <property type="entry name" value="GIYc"/>
    <property type="match status" value="1"/>
</dbReference>
<dbReference type="Pfam" id="PF01541">
    <property type="entry name" value="GIY-YIG"/>
    <property type="match status" value="1"/>
</dbReference>
<evidence type="ECO:0000256" key="1">
    <source>
        <dbReference type="ARBA" id="ARBA00022490"/>
    </source>
</evidence>
<evidence type="ECO:0000313" key="10">
    <source>
        <dbReference type="Proteomes" id="UP001240643"/>
    </source>
</evidence>
<dbReference type="InterPro" id="IPR050066">
    <property type="entry name" value="UvrABC_protein_C"/>
</dbReference>
<dbReference type="PANTHER" id="PTHR30562">
    <property type="entry name" value="UVRC/OXIDOREDUCTASE"/>
    <property type="match status" value="1"/>
</dbReference>
<dbReference type="Proteomes" id="UP001240643">
    <property type="component" value="Unassembled WGS sequence"/>
</dbReference>
<dbReference type="PANTHER" id="PTHR30562:SF1">
    <property type="entry name" value="UVRABC SYSTEM PROTEIN C"/>
    <property type="match status" value="1"/>
</dbReference>
<comment type="subunit">
    <text evidence="6">Interacts with UvrB in an incision complex.</text>
</comment>
<feature type="domain" description="UvrC family homology region profile" evidence="8">
    <location>
        <begin position="249"/>
        <end position="467"/>
    </location>
</feature>
<keyword evidence="5 6" id="KW-0234">DNA repair</keyword>
<dbReference type="SUPFAM" id="SSF82771">
    <property type="entry name" value="GIY-YIG endonuclease"/>
    <property type="match status" value="1"/>
</dbReference>
<keyword evidence="4 6" id="KW-0267">Excision nuclease</keyword>
<evidence type="ECO:0000256" key="2">
    <source>
        <dbReference type="ARBA" id="ARBA00022763"/>
    </source>
</evidence>
<dbReference type="SUPFAM" id="SSF47781">
    <property type="entry name" value="RuvA domain 2-like"/>
    <property type="match status" value="1"/>
</dbReference>
<dbReference type="InterPro" id="IPR004791">
    <property type="entry name" value="UvrC"/>
</dbReference>
<dbReference type="RefSeq" id="WP_256547105.1">
    <property type="nucleotide sequence ID" value="NZ_CP101809.1"/>
</dbReference>
<keyword evidence="3 6" id="KW-0228">DNA excision</keyword>
<sequence>MPAEFFEQKMAIVPKKPGCYLWKNLNNEIIYIGKAKNLFNRTHSYFTGSNNLRTQKMVSEIYDLDYIVVKSENEALILESTLINKHQPKYNILLRENNLYPYLFLTNEPKPRLFYTKNKITHLTGKYFGPFAVSGTRPWELYNLLKKILPIQDCKHKWNKECFNCEILKRIQIPILKSNQQDFKSIVNLINNILQGKSKPLINYLENQELYHKNNFEFEDAQKFLNLRKALNEINQNKYVQVNQSKIDIIGFKVDENFVAINIFTWIDQKLISKTEKVLHYLDDWRETFNYFLYEFYKTQKSNFKVYLSFIDEKIKLLEQHLKIKFITPLKGQFLDLMTTAMHNAEFNLQKHNLKNYGRENSRKQVNNQLKELLGLAKLERIEIFDISQFFGTNPVGAMVVYENGIANKKQYRKFIIKEAEGNSDLDYMKEVIYRRYTRLLDRNWVLPDLVIVDGGQTHLNLLNNCLKNLGLNFATASLVKDKKHRTRALIYQDQELKISDPNLLHYLTTIQDETHRFAITFFKNRNIKSQFQSVLESVKGLGPKKIKLLLEKYETVRQLQKVPIEELAQIIPQQVAIELEAKLEEFMKQQTALQAQLTKKMNR</sequence>
<organism evidence="9 10">
    <name type="scientific">Mycoplasmoides fastidiosum</name>
    <dbReference type="NCBI Taxonomy" id="92758"/>
    <lineage>
        <taxon>Bacteria</taxon>
        <taxon>Bacillati</taxon>
        <taxon>Mycoplasmatota</taxon>
        <taxon>Mycoplasmoidales</taxon>
        <taxon>Mycoplasmoidaceae</taxon>
        <taxon>Mycoplasmoides</taxon>
    </lineage>
</organism>
<comment type="function">
    <text evidence="6">The UvrABC repair system catalyzes the recognition and processing of DNA lesions. UvrC both incises the 5' and 3' sides of the lesion. The N-terminal half is responsible for the 3' incision and the C-terminal half is responsible for the 5' incision.</text>
</comment>
<evidence type="ECO:0000256" key="6">
    <source>
        <dbReference type="HAMAP-Rule" id="MF_00203"/>
    </source>
</evidence>
<dbReference type="NCBIfam" id="TIGR00194">
    <property type="entry name" value="uvrC"/>
    <property type="match status" value="1"/>
</dbReference>
<reference evidence="9" key="1">
    <citation type="submission" date="2023-07" db="EMBL/GenBank/DDBJ databases">
        <title>Genomic Encyclopedia of Type Strains, Phase IV (KMG-IV): sequencing the most valuable type-strain genomes for metagenomic binning, comparative biology and taxonomic classification.</title>
        <authorList>
            <person name="Goeker M."/>
        </authorList>
    </citation>
    <scope>NUCLEOTIDE SEQUENCE [LARGE SCALE GENOMIC DNA]</scope>
    <source>
        <strain evidence="9">DSM 21204</strain>
    </source>
</reference>
<dbReference type="Pfam" id="PF22920">
    <property type="entry name" value="UvrC_RNaseH"/>
    <property type="match status" value="1"/>
</dbReference>
<dbReference type="InterPro" id="IPR010994">
    <property type="entry name" value="RuvA_2-like"/>
</dbReference>
<comment type="caution">
    <text evidence="9">The sequence shown here is derived from an EMBL/GenBank/DDBJ whole genome shotgun (WGS) entry which is preliminary data.</text>
</comment>
<accession>A0ABU0LZT0</accession>
<evidence type="ECO:0000256" key="3">
    <source>
        <dbReference type="ARBA" id="ARBA00022769"/>
    </source>
</evidence>
<dbReference type="Pfam" id="PF08459">
    <property type="entry name" value="UvrC_RNaseH_dom"/>
    <property type="match status" value="1"/>
</dbReference>
<dbReference type="InterPro" id="IPR001162">
    <property type="entry name" value="UvrC_RNase_H_dom"/>
</dbReference>
<dbReference type="Gene3D" id="3.30.420.340">
    <property type="entry name" value="UvrC, RNAse H endonuclease domain"/>
    <property type="match status" value="1"/>
</dbReference>
<keyword evidence="6" id="KW-0742">SOS response</keyword>